<dbReference type="PANTHER" id="PTHR48230">
    <property type="match status" value="1"/>
</dbReference>
<evidence type="ECO:0000256" key="2">
    <source>
        <dbReference type="ARBA" id="ARBA00007620"/>
    </source>
</evidence>
<feature type="domain" description="Lipid desaturase" evidence="7">
    <location>
        <begin position="58"/>
        <end position="226"/>
    </location>
</feature>
<feature type="transmembrane region" description="Helical" evidence="6">
    <location>
        <begin position="136"/>
        <end position="156"/>
    </location>
</feature>
<dbReference type="OrthoDB" id="337685at2"/>
<organism evidence="8 9">
    <name type="scientific">Bradyrhizobium jicamae</name>
    <dbReference type="NCBI Taxonomy" id="280332"/>
    <lineage>
        <taxon>Bacteria</taxon>
        <taxon>Pseudomonadati</taxon>
        <taxon>Pseudomonadota</taxon>
        <taxon>Alphaproteobacteria</taxon>
        <taxon>Hyphomicrobiales</taxon>
        <taxon>Nitrobacteraceae</taxon>
        <taxon>Bradyrhizobium</taxon>
    </lineage>
</organism>
<keyword evidence="3 6" id="KW-0812">Transmembrane</keyword>
<evidence type="ECO:0000256" key="4">
    <source>
        <dbReference type="ARBA" id="ARBA00022989"/>
    </source>
</evidence>
<keyword evidence="9" id="KW-1185">Reference proteome</keyword>
<feature type="transmembrane region" description="Helical" evidence="6">
    <location>
        <begin position="20"/>
        <end position="43"/>
    </location>
</feature>
<keyword evidence="5 6" id="KW-0472">Membrane</keyword>
<keyword evidence="4 6" id="KW-1133">Transmembrane helix</keyword>
<evidence type="ECO:0000313" key="9">
    <source>
        <dbReference type="Proteomes" id="UP000050863"/>
    </source>
</evidence>
<sequence>MQTTPFFKEATAREVRTMKLWIGANIAVILFCASWLACTFTVVGLPLPYLMAALLAGYFLADFSSGAVHWAMDTWFDERTMGRAIAITREHHTHPHHVYGFLENASFGSAPSAVVFGFAAAVTALCPVSAATWTLMLLWLISSVCLLFGMHFHNLAHKPARSAIMRLAQRLHLVCPPAHHWVHHHNQTIHYCVVNGWANYLCDGLHVWRGLERLIGPITGIVPRSDDNAWQQQYRQTGVLSGPPRQTR</sequence>
<dbReference type="Proteomes" id="UP000050863">
    <property type="component" value="Unassembled WGS sequence"/>
</dbReference>
<comment type="subcellular location">
    <subcellularLocation>
        <location evidence="1">Membrane</location>
        <topology evidence="1">Multi-pass membrane protein</topology>
    </subcellularLocation>
</comment>
<dbReference type="GO" id="GO:0016020">
    <property type="term" value="C:membrane"/>
    <property type="evidence" value="ECO:0007669"/>
    <property type="project" value="UniProtKB-SubCell"/>
</dbReference>
<comment type="caution">
    <text evidence="8">The sequence shown here is derived from an EMBL/GenBank/DDBJ whole genome shotgun (WGS) entry which is preliminary data.</text>
</comment>
<dbReference type="EMBL" id="LLXZ01000093">
    <property type="protein sequence ID" value="KRR08027.1"/>
    <property type="molecule type" value="Genomic_DNA"/>
</dbReference>
<dbReference type="AlphaFoldDB" id="A0A0R3LKM1"/>
<dbReference type="Pfam" id="PF10520">
    <property type="entry name" value="Lipid_desat"/>
    <property type="match status" value="1"/>
</dbReference>
<name>A0A0R3LKM1_9BRAD</name>
<feature type="transmembrane region" description="Helical" evidence="6">
    <location>
        <begin position="49"/>
        <end position="71"/>
    </location>
</feature>
<dbReference type="InterPro" id="IPR053335">
    <property type="entry name" value="Fatty_acid_desaturase_CarF"/>
</dbReference>
<evidence type="ECO:0000313" key="8">
    <source>
        <dbReference type="EMBL" id="KRR08027.1"/>
    </source>
</evidence>
<protein>
    <submittedName>
        <fullName evidence="8">Kua-ubiquitin conjugating enzyme hybrid localization domain containing protein</fullName>
    </submittedName>
</protein>
<evidence type="ECO:0000259" key="7">
    <source>
        <dbReference type="Pfam" id="PF10520"/>
    </source>
</evidence>
<evidence type="ECO:0000256" key="6">
    <source>
        <dbReference type="SAM" id="Phobius"/>
    </source>
</evidence>
<reference evidence="8 9" key="1">
    <citation type="submission" date="2014-03" db="EMBL/GenBank/DDBJ databases">
        <title>Bradyrhizobium valentinum sp. nov., isolated from effective nodules of Lupinus mariae-josephae, a lupine endemic of basic-lime soils in Eastern Spain.</title>
        <authorList>
            <person name="Duran D."/>
            <person name="Rey L."/>
            <person name="Navarro A."/>
            <person name="Busquets A."/>
            <person name="Imperial J."/>
            <person name="Ruiz-Argueso T."/>
        </authorList>
    </citation>
    <scope>NUCLEOTIDE SEQUENCE [LARGE SCALE GENOMIC DNA]</scope>
    <source>
        <strain evidence="8 9">PAC68</strain>
    </source>
</reference>
<evidence type="ECO:0000256" key="3">
    <source>
        <dbReference type="ARBA" id="ARBA00022692"/>
    </source>
</evidence>
<gene>
    <name evidence="8" type="ORF">CQ12_14305</name>
</gene>
<comment type="similarity">
    <text evidence="2">Belongs to the fatty acid desaturase CarF family.</text>
</comment>
<proteinExistence type="inferred from homology"/>
<dbReference type="PANTHER" id="PTHR48230:SF1">
    <property type="entry name" value="LIPID DESATURASE DOMAIN-CONTAINING PROTEIN"/>
    <property type="match status" value="1"/>
</dbReference>
<evidence type="ECO:0000256" key="5">
    <source>
        <dbReference type="ARBA" id="ARBA00023136"/>
    </source>
</evidence>
<evidence type="ECO:0000256" key="1">
    <source>
        <dbReference type="ARBA" id="ARBA00004141"/>
    </source>
</evidence>
<dbReference type="InterPro" id="IPR019547">
    <property type="entry name" value="Lipid_desat"/>
</dbReference>
<dbReference type="STRING" id="280332.CQ12_14305"/>
<accession>A0A0R3LKM1</accession>